<feature type="transmembrane region" description="Helical" evidence="7">
    <location>
        <begin position="156"/>
        <end position="174"/>
    </location>
</feature>
<comment type="subcellular location">
    <subcellularLocation>
        <location evidence="1">Membrane</location>
        <topology evidence="1">Multi-pass membrane protein</topology>
    </subcellularLocation>
</comment>
<dbReference type="EMBL" id="BAAAPO010000025">
    <property type="protein sequence ID" value="GAA1791755.1"/>
    <property type="molecule type" value="Genomic_DNA"/>
</dbReference>
<dbReference type="GO" id="GO:0008233">
    <property type="term" value="F:peptidase activity"/>
    <property type="evidence" value="ECO:0007669"/>
    <property type="project" value="UniProtKB-KW"/>
</dbReference>
<dbReference type="InterPro" id="IPR022764">
    <property type="entry name" value="Peptidase_S54_rhomboid_dom"/>
</dbReference>
<dbReference type="Proteomes" id="UP001499938">
    <property type="component" value="Unassembled WGS sequence"/>
</dbReference>
<feature type="transmembrane region" description="Helical" evidence="7">
    <location>
        <begin position="207"/>
        <end position="225"/>
    </location>
</feature>
<dbReference type="Gene3D" id="1.20.1540.10">
    <property type="entry name" value="Rhomboid-like"/>
    <property type="match status" value="1"/>
</dbReference>
<evidence type="ECO:0000256" key="3">
    <source>
        <dbReference type="ARBA" id="ARBA00022692"/>
    </source>
</evidence>
<keyword evidence="10" id="KW-1185">Reference proteome</keyword>
<keyword evidence="6 7" id="KW-0472">Membrane</keyword>
<keyword evidence="5 7" id="KW-1133">Transmembrane helix</keyword>
<evidence type="ECO:0000259" key="8">
    <source>
        <dbReference type="Pfam" id="PF01694"/>
    </source>
</evidence>
<dbReference type="SUPFAM" id="SSF57845">
    <property type="entry name" value="B-box zinc-binding domain"/>
    <property type="match status" value="1"/>
</dbReference>
<evidence type="ECO:0000313" key="9">
    <source>
        <dbReference type="EMBL" id="GAA1791755.1"/>
    </source>
</evidence>
<accession>A0ABP4XVI8</accession>
<evidence type="ECO:0000256" key="2">
    <source>
        <dbReference type="ARBA" id="ARBA00009045"/>
    </source>
</evidence>
<feature type="transmembrane region" description="Helical" evidence="7">
    <location>
        <begin position="231"/>
        <end position="249"/>
    </location>
</feature>
<evidence type="ECO:0000256" key="6">
    <source>
        <dbReference type="ARBA" id="ARBA00023136"/>
    </source>
</evidence>
<evidence type="ECO:0000256" key="7">
    <source>
        <dbReference type="SAM" id="Phobius"/>
    </source>
</evidence>
<sequence>MTEPYAGSGAPAALPVCPRHPDRVAYVRCQRCGNPTCPECQRPAAVGIQCVSCVAQSAREHPTTRTVLGGRQGGQTPVVTLTLLVSCVLIWLLQRSSMGTEIFQRFALAPGIGWHEPWRFLTSAFLHGPLIHIGFNMLALWMLGPYLEGLLGRARFLLLYLISALGGSVAFVLVNPVNSMGAVVGASGAIFGLFAALIVLNRALGRSTGGIAVTLALNAALPILYPNTIAWQAHIGGFVTGLVLAALFAKVRGNAAAAYAGSAAVTAGLAALGAARYFLG</sequence>
<feature type="domain" description="Peptidase S54 rhomboid" evidence="8">
    <location>
        <begin position="116"/>
        <end position="249"/>
    </location>
</feature>
<dbReference type="InterPro" id="IPR035952">
    <property type="entry name" value="Rhomboid-like_sf"/>
</dbReference>
<evidence type="ECO:0000256" key="4">
    <source>
        <dbReference type="ARBA" id="ARBA00022801"/>
    </source>
</evidence>
<evidence type="ECO:0000256" key="1">
    <source>
        <dbReference type="ARBA" id="ARBA00004141"/>
    </source>
</evidence>
<dbReference type="SUPFAM" id="SSF144091">
    <property type="entry name" value="Rhomboid-like"/>
    <property type="match status" value="1"/>
</dbReference>
<dbReference type="Pfam" id="PF01694">
    <property type="entry name" value="Rhomboid"/>
    <property type="match status" value="1"/>
</dbReference>
<evidence type="ECO:0000256" key="5">
    <source>
        <dbReference type="ARBA" id="ARBA00022989"/>
    </source>
</evidence>
<proteinExistence type="inferred from homology"/>
<protein>
    <submittedName>
        <fullName evidence="9">Rhomboid family intramembrane serine protease</fullName>
    </submittedName>
</protein>
<feature type="transmembrane region" description="Helical" evidence="7">
    <location>
        <begin position="256"/>
        <end position="279"/>
    </location>
</feature>
<evidence type="ECO:0000313" key="10">
    <source>
        <dbReference type="Proteomes" id="UP001499938"/>
    </source>
</evidence>
<gene>
    <name evidence="9" type="ORF">GCM10009811_15660</name>
</gene>
<dbReference type="PANTHER" id="PTHR43731:SF14">
    <property type="entry name" value="PRESENILIN-ASSOCIATED RHOMBOID-LIKE PROTEIN, MITOCHONDRIAL"/>
    <property type="match status" value="1"/>
</dbReference>
<keyword evidence="4" id="KW-0378">Hydrolase</keyword>
<name>A0ABP4XVI8_9MICO</name>
<reference evidence="10" key="1">
    <citation type="journal article" date="2019" name="Int. J. Syst. Evol. Microbiol.">
        <title>The Global Catalogue of Microorganisms (GCM) 10K type strain sequencing project: providing services to taxonomists for standard genome sequencing and annotation.</title>
        <authorList>
            <consortium name="The Broad Institute Genomics Platform"/>
            <consortium name="The Broad Institute Genome Sequencing Center for Infectious Disease"/>
            <person name="Wu L."/>
            <person name="Ma J."/>
        </authorList>
    </citation>
    <scope>NUCLEOTIDE SEQUENCE [LARGE SCALE GENOMIC DNA]</scope>
    <source>
        <strain evidence="10">JCM 15592</strain>
    </source>
</reference>
<dbReference type="GO" id="GO:0006508">
    <property type="term" value="P:proteolysis"/>
    <property type="evidence" value="ECO:0007669"/>
    <property type="project" value="UniProtKB-KW"/>
</dbReference>
<dbReference type="InterPro" id="IPR050925">
    <property type="entry name" value="Rhomboid_protease_S54"/>
</dbReference>
<feature type="transmembrane region" description="Helical" evidence="7">
    <location>
        <begin position="180"/>
        <end position="200"/>
    </location>
</feature>
<dbReference type="CDD" id="cd19756">
    <property type="entry name" value="Bbox2"/>
    <property type="match status" value="1"/>
</dbReference>
<organism evidence="9 10">
    <name type="scientific">Nostocoides veronense</name>
    <dbReference type="NCBI Taxonomy" id="330836"/>
    <lineage>
        <taxon>Bacteria</taxon>
        <taxon>Bacillati</taxon>
        <taxon>Actinomycetota</taxon>
        <taxon>Actinomycetes</taxon>
        <taxon>Micrococcales</taxon>
        <taxon>Intrasporangiaceae</taxon>
        <taxon>Nostocoides</taxon>
    </lineage>
</organism>
<keyword evidence="3 7" id="KW-0812">Transmembrane</keyword>
<comment type="similarity">
    <text evidence="2">Belongs to the peptidase S54 family.</text>
</comment>
<dbReference type="PANTHER" id="PTHR43731">
    <property type="entry name" value="RHOMBOID PROTEASE"/>
    <property type="match status" value="1"/>
</dbReference>
<keyword evidence="9" id="KW-0645">Protease</keyword>
<comment type="caution">
    <text evidence="9">The sequence shown here is derived from an EMBL/GenBank/DDBJ whole genome shotgun (WGS) entry which is preliminary data.</text>
</comment>
<feature type="transmembrane region" description="Helical" evidence="7">
    <location>
        <begin position="124"/>
        <end position="144"/>
    </location>
</feature>